<dbReference type="EMBL" id="JACHMN010000002">
    <property type="protein sequence ID" value="MBB5868522.1"/>
    <property type="molecule type" value="Genomic_DNA"/>
</dbReference>
<evidence type="ECO:0000313" key="4">
    <source>
        <dbReference type="Proteomes" id="UP000587527"/>
    </source>
</evidence>
<comment type="caution">
    <text evidence="3">The sequence shown here is derived from an EMBL/GenBank/DDBJ whole genome shotgun (WGS) entry which is preliminary data.</text>
</comment>
<proteinExistence type="predicted"/>
<feature type="signal peptide" evidence="2">
    <location>
        <begin position="1"/>
        <end position="30"/>
    </location>
</feature>
<dbReference type="Proteomes" id="UP000587527">
    <property type="component" value="Unassembled WGS sequence"/>
</dbReference>
<name>A0A841BP55_9ACTN</name>
<organism evidence="3 4">
    <name type="scientific">Allocatelliglobosispora scoriae</name>
    <dbReference type="NCBI Taxonomy" id="643052"/>
    <lineage>
        <taxon>Bacteria</taxon>
        <taxon>Bacillati</taxon>
        <taxon>Actinomycetota</taxon>
        <taxon>Actinomycetes</taxon>
        <taxon>Micromonosporales</taxon>
        <taxon>Micromonosporaceae</taxon>
        <taxon>Allocatelliglobosispora</taxon>
    </lineage>
</organism>
<dbReference type="AlphaFoldDB" id="A0A841BP55"/>
<protein>
    <submittedName>
        <fullName evidence="3">Uncharacterized protein</fullName>
    </submittedName>
</protein>
<sequence length="54" mass="5114">MLINKARAGLAVVAVTVAAGVFAVGSPASAAGCGSAGTNKDPSGAGEYTGLLHR</sequence>
<dbReference type="PROSITE" id="PS51257">
    <property type="entry name" value="PROKAR_LIPOPROTEIN"/>
    <property type="match status" value="1"/>
</dbReference>
<reference evidence="3 4" key="1">
    <citation type="submission" date="2020-08" db="EMBL/GenBank/DDBJ databases">
        <title>Sequencing the genomes of 1000 actinobacteria strains.</title>
        <authorList>
            <person name="Klenk H.-P."/>
        </authorList>
    </citation>
    <scope>NUCLEOTIDE SEQUENCE [LARGE SCALE GENOMIC DNA]</scope>
    <source>
        <strain evidence="3 4">DSM 45362</strain>
    </source>
</reference>
<keyword evidence="2" id="KW-0732">Signal</keyword>
<feature type="region of interest" description="Disordered" evidence="1">
    <location>
        <begin position="29"/>
        <end position="54"/>
    </location>
</feature>
<accession>A0A841BP55</accession>
<gene>
    <name evidence="3" type="ORF">F4553_001901</name>
</gene>
<evidence type="ECO:0000256" key="1">
    <source>
        <dbReference type="SAM" id="MobiDB-lite"/>
    </source>
</evidence>
<dbReference type="RefSeq" id="WP_184834534.1">
    <property type="nucleotide sequence ID" value="NZ_JACHMN010000002.1"/>
</dbReference>
<feature type="chain" id="PRO_5032800047" evidence="2">
    <location>
        <begin position="31"/>
        <end position="54"/>
    </location>
</feature>
<evidence type="ECO:0000313" key="3">
    <source>
        <dbReference type="EMBL" id="MBB5868522.1"/>
    </source>
</evidence>
<keyword evidence="4" id="KW-1185">Reference proteome</keyword>
<evidence type="ECO:0000256" key="2">
    <source>
        <dbReference type="SAM" id="SignalP"/>
    </source>
</evidence>